<evidence type="ECO:0000256" key="1">
    <source>
        <dbReference type="SAM" id="MobiDB-lite"/>
    </source>
</evidence>
<evidence type="ECO:0000313" key="2">
    <source>
        <dbReference type="EMBL" id="EEF38078.1"/>
    </source>
</evidence>
<dbReference type="EMBL" id="EQ973935">
    <property type="protein sequence ID" value="EEF38078.1"/>
    <property type="molecule type" value="Genomic_DNA"/>
</dbReference>
<feature type="compositionally biased region" description="Basic and acidic residues" evidence="1">
    <location>
        <begin position="1"/>
        <end position="17"/>
    </location>
</feature>
<reference evidence="3" key="1">
    <citation type="journal article" date="2010" name="Nat. Biotechnol.">
        <title>Draft genome sequence of the oilseed species Ricinus communis.</title>
        <authorList>
            <person name="Chan A.P."/>
            <person name="Crabtree J."/>
            <person name="Zhao Q."/>
            <person name="Lorenzi H."/>
            <person name="Orvis J."/>
            <person name="Puiu D."/>
            <person name="Melake-Berhan A."/>
            <person name="Jones K.M."/>
            <person name="Redman J."/>
            <person name="Chen G."/>
            <person name="Cahoon E.B."/>
            <person name="Gedil M."/>
            <person name="Stanke M."/>
            <person name="Haas B.J."/>
            <person name="Wortman J.R."/>
            <person name="Fraser-Liggett C.M."/>
            <person name="Ravel J."/>
            <person name="Rabinowicz P.D."/>
        </authorList>
    </citation>
    <scope>NUCLEOTIDE SEQUENCE [LARGE SCALE GENOMIC DNA]</scope>
    <source>
        <strain evidence="3">cv. Hale</strain>
    </source>
</reference>
<protein>
    <submittedName>
        <fullName evidence="2">Uncharacterized protein</fullName>
    </submittedName>
</protein>
<dbReference type="Proteomes" id="UP000008311">
    <property type="component" value="Unassembled WGS sequence"/>
</dbReference>
<evidence type="ECO:0000313" key="3">
    <source>
        <dbReference type="Proteomes" id="UP000008311"/>
    </source>
</evidence>
<feature type="compositionally biased region" description="Polar residues" evidence="1">
    <location>
        <begin position="22"/>
        <end position="36"/>
    </location>
</feature>
<sequence>MDKKEDKGKDNLEDPEPKSPASDENISQDNDTLQKQQKSKTDALPLNDASSEALLKTTHEDQKENIKNPEEALNNCNDWDCDCKWNIKQLHDKINRFNSEESMAIQGLESKIQALLHEGDQDYKDFKNADQGCKSLMKLMMLAMRL</sequence>
<keyword evidence="3" id="KW-1185">Reference proteome</keyword>
<accession>B9SEB9</accession>
<dbReference type="InParanoid" id="B9SEB9"/>
<proteinExistence type="predicted"/>
<feature type="region of interest" description="Disordered" evidence="1">
    <location>
        <begin position="1"/>
        <end position="52"/>
    </location>
</feature>
<dbReference type="AlphaFoldDB" id="B9SEB9"/>
<organism evidence="2 3">
    <name type="scientific">Ricinus communis</name>
    <name type="common">Castor bean</name>
    <dbReference type="NCBI Taxonomy" id="3988"/>
    <lineage>
        <taxon>Eukaryota</taxon>
        <taxon>Viridiplantae</taxon>
        <taxon>Streptophyta</taxon>
        <taxon>Embryophyta</taxon>
        <taxon>Tracheophyta</taxon>
        <taxon>Spermatophyta</taxon>
        <taxon>Magnoliopsida</taxon>
        <taxon>eudicotyledons</taxon>
        <taxon>Gunneridae</taxon>
        <taxon>Pentapetalae</taxon>
        <taxon>rosids</taxon>
        <taxon>fabids</taxon>
        <taxon>Malpighiales</taxon>
        <taxon>Euphorbiaceae</taxon>
        <taxon>Acalyphoideae</taxon>
        <taxon>Acalypheae</taxon>
        <taxon>Ricinus</taxon>
    </lineage>
</organism>
<gene>
    <name evidence="2" type="ORF">RCOM_0961880</name>
</gene>
<name>B9SEB9_RICCO</name>